<evidence type="ECO:0000256" key="2">
    <source>
        <dbReference type="ARBA" id="ARBA00022676"/>
    </source>
</evidence>
<protein>
    <recommendedName>
        <fullName evidence="5">Glycosyltransferase</fullName>
        <ecNumber evidence="5">2.4.1.-</ecNumber>
    </recommendedName>
</protein>
<dbReference type="EMBL" id="EF676939">
    <property type="protein sequence ID" value="ABR16806.1"/>
    <property type="molecule type" value="mRNA"/>
</dbReference>
<proteinExistence type="evidence at transcript level"/>
<name>B8LMC6_PICSI</name>
<sequence>MLFRYQNLLPAMDSATPFPAENLTTTTTREFKHHVVMFPFMAQGHIIPFLELAKLLAKRTGFAITIANTPLNIRSLRPEIDSTGAGLDIRLAELPFSTAGHGLPPQTENTDFLPYNLFFPFLQASEQLEPHFERLICRICQEDGGRLPLCIISDMAFGWTLDVGNRLGIPRIQFCTAGAYGTSVYYSLWTHLPHNQTHADDFVLPDMPHVTLQRSQLPTNIKMATGSDPWSLFMNRQISRNVRSWGSICNTFEQLEHSSLQHMRKSTGRPVWAVGPILPSSLLSSSPSNTKLDSDFLLRGKQTEAKSARACLQWLDSQAPSTVLYVSFGSQNSISLSNMKALALGLESSQQPFIWVVRPPVEAPLNSELSAEFLSDGFEERVKEKKLGLLIRKWAPQLLILSHPSTGGFLSHCGWNSVLESLSQGIPIIGWPMAGDQFTNSKVLEEEMEVCIEMWRGKEGELKPETVERTVRMVMKEEKGNRLRQRAAEIREAALKAVSEDKNGEKKGSSVCAVDDMIRELTVGYQC</sequence>
<evidence type="ECO:0000256" key="3">
    <source>
        <dbReference type="ARBA" id="ARBA00022679"/>
    </source>
</evidence>
<dbReference type="EC" id="2.4.1.-" evidence="5"/>
<dbReference type="PANTHER" id="PTHR48047:SF107">
    <property type="entry name" value="UDP-GLYCOSYLTRANSFERASE 92A1-LIKE"/>
    <property type="match status" value="1"/>
</dbReference>
<dbReference type="PANTHER" id="PTHR48047">
    <property type="entry name" value="GLYCOSYLTRANSFERASE"/>
    <property type="match status" value="1"/>
</dbReference>
<organism evidence="6">
    <name type="scientific">Picea sitchensis</name>
    <name type="common">Sitka spruce</name>
    <name type="synonym">Pinus sitchensis</name>
    <dbReference type="NCBI Taxonomy" id="3332"/>
    <lineage>
        <taxon>Eukaryota</taxon>
        <taxon>Viridiplantae</taxon>
        <taxon>Streptophyta</taxon>
        <taxon>Embryophyta</taxon>
        <taxon>Tracheophyta</taxon>
        <taxon>Spermatophyta</taxon>
        <taxon>Pinopsida</taxon>
        <taxon>Pinidae</taxon>
        <taxon>Conifers I</taxon>
        <taxon>Pinales</taxon>
        <taxon>Pinaceae</taxon>
        <taxon>Picea</taxon>
    </lineage>
</organism>
<dbReference type="CAZy" id="GT1">
    <property type="family name" value="Glycosyltransferase Family 1"/>
</dbReference>
<evidence type="ECO:0000256" key="4">
    <source>
        <dbReference type="RuleBase" id="RU003718"/>
    </source>
</evidence>
<evidence type="ECO:0000313" key="6">
    <source>
        <dbReference type="EMBL" id="ABR16806.1"/>
    </source>
</evidence>
<evidence type="ECO:0000256" key="1">
    <source>
        <dbReference type="ARBA" id="ARBA00009995"/>
    </source>
</evidence>
<reference evidence="6" key="1">
    <citation type="submission" date="2007-06" db="EMBL/GenBank/DDBJ databases">
        <title>Full length cDNA sequences from Sitka Spruce (Picea sitchensis).</title>
        <authorList>
            <person name="Ralph S.G."/>
            <person name="Chun H.E."/>
            <person name="Liao N."/>
            <person name="Ali J."/>
            <person name="Reid K."/>
            <person name="Kolosova N."/>
            <person name="Cooper N."/>
            <person name="Cullis C."/>
            <person name="Jancsik S."/>
            <person name="Moore R."/>
            <person name="Mayo M."/>
            <person name="Wagner S."/>
            <person name="Holt R.A."/>
            <person name="Jones S.J.M."/>
            <person name="Marra M.A."/>
            <person name="Ritland C.E."/>
            <person name="Ritland K."/>
            <person name="Bohlmann J."/>
        </authorList>
    </citation>
    <scope>NUCLEOTIDE SEQUENCE</scope>
    <source>
        <tissue evidence="6">Green portion of the leader tissue</tissue>
    </source>
</reference>
<comment type="similarity">
    <text evidence="1 4">Belongs to the UDP-glycosyltransferase family.</text>
</comment>
<dbReference type="FunFam" id="3.40.50.2000:FF:000064">
    <property type="entry name" value="Glycosyltransferase"/>
    <property type="match status" value="1"/>
</dbReference>
<dbReference type="GO" id="GO:0035251">
    <property type="term" value="F:UDP-glucosyltransferase activity"/>
    <property type="evidence" value="ECO:0007669"/>
    <property type="project" value="TreeGrafter"/>
</dbReference>
<dbReference type="AlphaFoldDB" id="B8LMC6"/>
<dbReference type="CDD" id="cd03784">
    <property type="entry name" value="GT1_Gtf-like"/>
    <property type="match status" value="1"/>
</dbReference>
<dbReference type="Pfam" id="PF00201">
    <property type="entry name" value="UDPGT"/>
    <property type="match status" value="1"/>
</dbReference>
<keyword evidence="3 4" id="KW-0808">Transferase</keyword>
<evidence type="ECO:0000256" key="5">
    <source>
        <dbReference type="RuleBase" id="RU362057"/>
    </source>
</evidence>
<dbReference type="InterPro" id="IPR035595">
    <property type="entry name" value="UDP_glycos_trans_CS"/>
</dbReference>
<accession>B8LMC6</accession>
<dbReference type="Gene3D" id="3.40.50.2000">
    <property type="entry name" value="Glycogen Phosphorylase B"/>
    <property type="match status" value="2"/>
</dbReference>
<dbReference type="FunFam" id="3.40.50.2000:FF:000103">
    <property type="entry name" value="Glycosyltransferase"/>
    <property type="match status" value="1"/>
</dbReference>
<dbReference type="PROSITE" id="PS00375">
    <property type="entry name" value="UDPGT"/>
    <property type="match status" value="1"/>
</dbReference>
<dbReference type="InterPro" id="IPR002213">
    <property type="entry name" value="UDP_glucos_trans"/>
</dbReference>
<dbReference type="SUPFAM" id="SSF53756">
    <property type="entry name" value="UDP-Glycosyltransferase/glycogen phosphorylase"/>
    <property type="match status" value="1"/>
</dbReference>
<keyword evidence="2 4" id="KW-0328">Glycosyltransferase</keyword>